<comment type="caution">
    <text evidence="1">The sequence shown here is derived from an EMBL/GenBank/DDBJ whole genome shotgun (WGS) entry which is preliminary data.</text>
</comment>
<evidence type="ECO:0000313" key="1">
    <source>
        <dbReference type="EMBL" id="KAI4296558.1"/>
    </source>
</evidence>
<evidence type="ECO:0000313" key="2">
    <source>
        <dbReference type="Proteomes" id="UP000828941"/>
    </source>
</evidence>
<reference evidence="1 2" key="1">
    <citation type="journal article" date="2022" name="DNA Res.">
        <title>Chromosomal-level genome assembly of the orchid tree Bauhinia variegata (Leguminosae; Cercidoideae) supports the allotetraploid origin hypothesis of Bauhinia.</title>
        <authorList>
            <person name="Zhong Y."/>
            <person name="Chen Y."/>
            <person name="Zheng D."/>
            <person name="Pang J."/>
            <person name="Liu Y."/>
            <person name="Luo S."/>
            <person name="Meng S."/>
            <person name="Qian L."/>
            <person name="Wei D."/>
            <person name="Dai S."/>
            <person name="Zhou R."/>
        </authorList>
    </citation>
    <scope>NUCLEOTIDE SEQUENCE [LARGE SCALE GENOMIC DNA]</scope>
    <source>
        <strain evidence="1">BV-YZ2020</strain>
    </source>
</reference>
<accession>A0ACB9KH89</accession>
<name>A0ACB9KH89_BAUVA</name>
<dbReference type="EMBL" id="CM039439">
    <property type="protein sequence ID" value="KAI4296558.1"/>
    <property type="molecule type" value="Genomic_DNA"/>
</dbReference>
<proteinExistence type="predicted"/>
<protein>
    <submittedName>
        <fullName evidence="1">Uncharacterized protein</fullName>
    </submittedName>
</protein>
<sequence>MHLQVWDLWREHKALDAVDSTLGHSFPSDVVLRCIHIGLLCVQENHMNRPSMWEVVFMLGNETTLPPPKKPAFILNHNEDNPESSGGSSINEFTCTTIYAR</sequence>
<dbReference type="Proteomes" id="UP000828941">
    <property type="component" value="Chromosome 14"/>
</dbReference>
<organism evidence="1 2">
    <name type="scientific">Bauhinia variegata</name>
    <name type="common">Purple orchid tree</name>
    <name type="synonym">Phanera variegata</name>
    <dbReference type="NCBI Taxonomy" id="167791"/>
    <lineage>
        <taxon>Eukaryota</taxon>
        <taxon>Viridiplantae</taxon>
        <taxon>Streptophyta</taxon>
        <taxon>Embryophyta</taxon>
        <taxon>Tracheophyta</taxon>
        <taxon>Spermatophyta</taxon>
        <taxon>Magnoliopsida</taxon>
        <taxon>eudicotyledons</taxon>
        <taxon>Gunneridae</taxon>
        <taxon>Pentapetalae</taxon>
        <taxon>rosids</taxon>
        <taxon>fabids</taxon>
        <taxon>Fabales</taxon>
        <taxon>Fabaceae</taxon>
        <taxon>Cercidoideae</taxon>
        <taxon>Cercideae</taxon>
        <taxon>Bauhiniinae</taxon>
        <taxon>Bauhinia</taxon>
    </lineage>
</organism>
<gene>
    <name evidence="1" type="ORF">L6164_036507</name>
</gene>
<keyword evidence="2" id="KW-1185">Reference proteome</keyword>